<dbReference type="OrthoDB" id="415532at2759"/>
<dbReference type="InterPro" id="IPR025340">
    <property type="entry name" value="DUF4246"/>
</dbReference>
<feature type="domain" description="DUF4246" evidence="1">
    <location>
        <begin position="104"/>
        <end position="535"/>
    </location>
</feature>
<dbReference type="InterPro" id="IPR049207">
    <property type="entry name" value="DUF4246_N"/>
</dbReference>
<dbReference type="Pfam" id="PF21666">
    <property type="entry name" value="DUF4246_N"/>
    <property type="match status" value="1"/>
</dbReference>
<dbReference type="PANTHER" id="PTHR33119">
    <property type="entry name" value="IFI3P"/>
    <property type="match status" value="1"/>
</dbReference>
<dbReference type="Proteomes" id="UP001140091">
    <property type="component" value="Unassembled WGS sequence"/>
</dbReference>
<proteinExistence type="predicted"/>
<dbReference type="PANTHER" id="PTHR33119:SF1">
    <property type="entry name" value="FE2OG DIOXYGENASE DOMAIN-CONTAINING PROTEIN"/>
    <property type="match status" value="1"/>
</dbReference>
<dbReference type="EMBL" id="JANBPK010000741">
    <property type="protein sequence ID" value="KAJ2933512.1"/>
    <property type="molecule type" value="Genomic_DNA"/>
</dbReference>
<gene>
    <name evidence="3" type="ORF">H1R20_g3583</name>
</gene>
<keyword evidence="4" id="KW-1185">Reference proteome</keyword>
<evidence type="ECO:0000313" key="3">
    <source>
        <dbReference type="EMBL" id="KAJ2933512.1"/>
    </source>
</evidence>
<name>A0A9W8JF81_9AGAR</name>
<evidence type="ECO:0000313" key="4">
    <source>
        <dbReference type="Proteomes" id="UP001140091"/>
    </source>
</evidence>
<dbReference type="AlphaFoldDB" id="A0A9W8JF81"/>
<evidence type="ECO:0000259" key="1">
    <source>
        <dbReference type="Pfam" id="PF14033"/>
    </source>
</evidence>
<feature type="domain" description="DUF4246" evidence="2">
    <location>
        <begin position="12"/>
        <end position="89"/>
    </location>
</feature>
<protein>
    <submittedName>
        <fullName evidence="3">Uncharacterized protein</fullName>
    </submittedName>
</protein>
<organism evidence="3 4">
    <name type="scientific">Candolleomyces eurysporus</name>
    <dbReference type="NCBI Taxonomy" id="2828524"/>
    <lineage>
        <taxon>Eukaryota</taxon>
        <taxon>Fungi</taxon>
        <taxon>Dikarya</taxon>
        <taxon>Basidiomycota</taxon>
        <taxon>Agaricomycotina</taxon>
        <taxon>Agaricomycetes</taxon>
        <taxon>Agaricomycetidae</taxon>
        <taxon>Agaricales</taxon>
        <taxon>Agaricineae</taxon>
        <taxon>Psathyrellaceae</taxon>
        <taxon>Candolleomyces</taxon>
    </lineage>
</organism>
<sequence length="617" mass="70764">MPVDPSKVVEKPGHGYPFNRVPEEMDADYRGEPFPSALVQSGDSYNSGVLDPITLRELTMLRFMNEVTDKPDWTAKVFDKIIIAKWKEESVNLPDSTLVNHITERMFTYCISELQYRAKNHPNSPNGAIRVYNGDVYKSDTAVSEETKLALQRAVRILEDVPDAQKDWHPGSDGKVLDLVHPSLFPLIYGTSRILPIGAPITTLEDCIKRCGEGEVLPDPQAQNPSLNVNDEDAWSTKFQWLPCEVDISEDKPKIVTYINNLHPQHHRELYSLIEDLIQAAIPLWNLTLIRSYDLYETPKRIPYTECTYDPDPEYWPEENQIQQEEGEDNSAFWSRKEEWIENTREVELPEPAEEFDPRILERETNLNLKEQYGELPLQVIVKLANIELTPEKPQYEGGTWHVEGKLNESICTTAIYYYSSENITSSFLAFRQQASQYPFADISYLQDADDWIQPVFGLRDNHNTIQDVGLVETREGRLITFPNILQHQVQPFKLSDPTKPGHRKIVALFLVDPNTRVTSTADVPCQRQDWWTEEVLKPTAISQSTSARPTFPDSNAGGVHKLPPELQKIVFDLVDDFPISMDRAKGYRVKLMEERKKFALQHHEDFAGVIISLCEH</sequence>
<comment type="caution">
    <text evidence="3">The sequence shown here is derived from an EMBL/GenBank/DDBJ whole genome shotgun (WGS) entry which is preliminary data.</text>
</comment>
<dbReference type="Pfam" id="PF14033">
    <property type="entry name" value="DUF4246"/>
    <property type="match status" value="1"/>
</dbReference>
<evidence type="ECO:0000259" key="2">
    <source>
        <dbReference type="Pfam" id="PF21666"/>
    </source>
</evidence>
<accession>A0A9W8JF81</accession>
<reference evidence="3" key="1">
    <citation type="submission" date="2022-06" db="EMBL/GenBank/DDBJ databases">
        <title>Genome Sequence of Candolleomyces eurysporus.</title>
        <authorList>
            <person name="Buettner E."/>
        </authorList>
    </citation>
    <scope>NUCLEOTIDE SEQUENCE</scope>
    <source>
        <strain evidence="3">VTCC 930004</strain>
    </source>
</reference>
<dbReference type="InterPro" id="IPR049192">
    <property type="entry name" value="DUF4246_C"/>
</dbReference>
<feature type="non-terminal residue" evidence="3">
    <location>
        <position position="617"/>
    </location>
</feature>